<accession>A0A4P7LNN3</accession>
<dbReference type="EMBL" id="CP038636">
    <property type="protein sequence ID" value="QBY55303.1"/>
    <property type="molecule type" value="Genomic_DNA"/>
</dbReference>
<gene>
    <name evidence="1" type="ORF">E0W60_29910</name>
</gene>
<dbReference type="KEGG" id="cox:E0W60_29910"/>
<dbReference type="Proteomes" id="UP000295294">
    <property type="component" value="Plasmid unnamed1"/>
</dbReference>
<sequence length="89" mass="9272">MDNLGVQGLPDRTAARGSLDASFGNLPAGSVHKIVLISVNSERDTAERIDRSDRVPVTPQLLDSLIFGAGSRATGETVPAATSGSLFSY</sequence>
<evidence type="ECO:0000313" key="1">
    <source>
        <dbReference type="EMBL" id="QBY55303.1"/>
    </source>
</evidence>
<geneLocation type="plasmid" evidence="1">
    <name>unnamed1</name>
</geneLocation>
<name>A0A4P7LNN3_9BURK</name>
<dbReference type="OrthoDB" id="8541087at2"/>
<dbReference type="RefSeq" id="WP_135706568.1">
    <property type="nucleotide sequence ID" value="NZ_CP038636.1"/>
</dbReference>
<keyword evidence="1" id="KW-0614">Plasmid</keyword>
<reference evidence="1 2" key="1">
    <citation type="submission" date="2019-03" db="EMBL/GenBank/DDBJ databases">
        <title>Efficiently degradation of phenoxyalkanoic acid herbicides by Cupriavidus oxalaticus strain X32.</title>
        <authorList>
            <person name="Sheng X."/>
        </authorList>
    </citation>
    <scope>NUCLEOTIDE SEQUENCE [LARGE SCALE GENOMIC DNA]</scope>
    <source>
        <strain evidence="1 2">X32</strain>
        <plasmid evidence="1 2">unnamed1</plasmid>
    </source>
</reference>
<dbReference type="AlphaFoldDB" id="A0A4P7LNN3"/>
<organism evidence="1 2">
    <name type="scientific">Cupriavidus oxalaticus</name>
    <dbReference type="NCBI Taxonomy" id="96344"/>
    <lineage>
        <taxon>Bacteria</taxon>
        <taxon>Pseudomonadati</taxon>
        <taxon>Pseudomonadota</taxon>
        <taxon>Betaproteobacteria</taxon>
        <taxon>Burkholderiales</taxon>
        <taxon>Burkholderiaceae</taxon>
        <taxon>Cupriavidus</taxon>
    </lineage>
</organism>
<protein>
    <submittedName>
        <fullName evidence="1">Uncharacterized protein</fullName>
    </submittedName>
</protein>
<proteinExistence type="predicted"/>
<evidence type="ECO:0000313" key="2">
    <source>
        <dbReference type="Proteomes" id="UP000295294"/>
    </source>
</evidence>